<gene>
    <name evidence="6" type="ORF">FKZ61_12690</name>
</gene>
<evidence type="ECO:0000256" key="3">
    <source>
        <dbReference type="ARBA" id="ARBA00022989"/>
    </source>
</evidence>
<feature type="transmembrane region" description="Helical" evidence="5">
    <location>
        <begin position="265"/>
        <end position="285"/>
    </location>
</feature>
<keyword evidence="2 5" id="KW-0812">Transmembrane</keyword>
<evidence type="ECO:0000313" key="7">
    <source>
        <dbReference type="Proteomes" id="UP000317371"/>
    </source>
</evidence>
<keyword evidence="4 5" id="KW-0472">Membrane</keyword>
<evidence type="ECO:0000313" key="6">
    <source>
        <dbReference type="EMBL" id="TQE95236.1"/>
    </source>
</evidence>
<dbReference type="Proteomes" id="UP000317371">
    <property type="component" value="Unassembled WGS sequence"/>
</dbReference>
<comment type="caution">
    <text evidence="6">The sequence shown here is derived from an EMBL/GenBank/DDBJ whole genome shotgun (WGS) entry which is preliminary data.</text>
</comment>
<feature type="transmembrane region" description="Helical" evidence="5">
    <location>
        <begin position="63"/>
        <end position="84"/>
    </location>
</feature>
<organism evidence="6 7">
    <name type="scientific">Litorilinea aerophila</name>
    <dbReference type="NCBI Taxonomy" id="1204385"/>
    <lineage>
        <taxon>Bacteria</taxon>
        <taxon>Bacillati</taxon>
        <taxon>Chloroflexota</taxon>
        <taxon>Caldilineae</taxon>
        <taxon>Caldilineales</taxon>
        <taxon>Caldilineaceae</taxon>
        <taxon>Litorilinea</taxon>
    </lineage>
</organism>
<feature type="transmembrane region" description="Helical" evidence="5">
    <location>
        <begin position="195"/>
        <end position="212"/>
    </location>
</feature>
<keyword evidence="7" id="KW-1185">Reference proteome</keyword>
<feature type="transmembrane region" description="Helical" evidence="5">
    <location>
        <begin position="162"/>
        <end position="183"/>
    </location>
</feature>
<evidence type="ECO:0000256" key="2">
    <source>
        <dbReference type="ARBA" id="ARBA00022692"/>
    </source>
</evidence>
<dbReference type="GO" id="GO:0016020">
    <property type="term" value="C:membrane"/>
    <property type="evidence" value="ECO:0007669"/>
    <property type="project" value="UniProtKB-SubCell"/>
</dbReference>
<dbReference type="InParanoid" id="A0A540VEQ3"/>
<evidence type="ECO:0000256" key="4">
    <source>
        <dbReference type="ARBA" id="ARBA00023136"/>
    </source>
</evidence>
<accession>A0A540VEQ3</accession>
<dbReference type="Gene3D" id="1.10.357.140">
    <property type="entry name" value="UbiA prenyltransferase"/>
    <property type="match status" value="1"/>
</dbReference>
<dbReference type="GO" id="GO:0016765">
    <property type="term" value="F:transferase activity, transferring alkyl or aryl (other than methyl) groups"/>
    <property type="evidence" value="ECO:0007669"/>
    <property type="project" value="InterPro"/>
</dbReference>
<feature type="transmembrane region" description="Helical" evidence="5">
    <location>
        <begin position="129"/>
        <end position="150"/>
    </location>
</feature>
<protein>
    <recommendedName>
        <fullName evidence="8">4-hydroxybenzoate polyprenyltransferase</fullName>
    </recommendedName>
</protein>
<dbReference type="InterPro" id="IPR000537">
    <property type="entry name" value="UbiA_prenyltransferase"/>
</dbReference>
<name>A0A540VEQ3_9CHLR</name>
<evidence type="ECO:0008006" key="8">
    <source>
        <dbReference type="Google" id="ProtNLM"/>
    </source>
</evidence>
<proteinExistence type="predicted"/>
<dbReference type="EMBL" id="VIGC01000015">
    <property type="protein sequence ID" value="TQE95236.1"/>
    <property type="molecule type" value="Genomic_DNA"/>
</dbReference>
<keyword evidence="3 5" id="KW-1133">Transmembrane helix</keyword>
<dbReference type="InterPro" id="IPR044878">
    <property type="entry name" value="UbiA_sf"/>
</dbReference>
<sequence length="320" mass="35439">MESCMDAEISMVRNGRILPLWRRLWIYQAERFPLLSHGLLVTIMAAGSLGFSARARGQAAWPGWLALAAASFCALGFFFQLRVADEYKDFHDDQAHRPYRPVPRGLIRLEELALLAVTVAGIQAGLTLWLGPALLPFLLAVWAYMAAMRWEFGLHRWLRARPWLYLASHMVIVPLIVLFLTAWDWRLRGSNAPPGLGWFLALGFFNGVLFEVGRKVRAPADEEAGVETYTALWGCRKATLAWLAALALAALCALAAARPVGMVEWTGSVAAGLGVWAIIAARRFLQRPVTARARQVPLISALWVLALYVVLGILPFLLPG</sequence>
<reference evidence="6 7" key="1">
    <citation type="submission" date="2019-06" db="EMBL/GenBank/DDBJ databases">
        <title>Genome sequence of Litorilinea aerophila BAA-2444.</title>
        <authorList>
            <person name="Maclea K.S."/>
            <person name="Maurais E.G."/>
            <person name="Iannazzi L.C."/>
        </authorList>
    </citation>
    <scope>NUCLEOTIDE SEQUENCE [LARGE SCALE GENOMIC DNA]</scope>
    <source>
        <strain evidence="6 7">ATCC BAA-2444</strain>
    </source>
</reference>
<comment type="subcellular location">
    <subcellularLocation>
        <location evidence="1">Membrane</location>
        <topology evidence="1">Multi-pass membrane protein</topology>
    </subcellularLocation>
</comment>
<dbReference type="Pfam" id="PF01040">
    <property type="entry name" value="UbiA"/>
    <property type="match status" value="1"/>
</dbReference>
<dbReference type="AlphaFoldDB" id="A0A540VEQ3"/>
<feature type="transmembrane region" description="Helical" evidence="5">
    <location>
        <begin position="240"/>
        <end position="259"/>
    </location>
</feature>
<feature type="transmembrane region" description="Helical" evidence="5">
    <location>
        <begin position="297"/>
        <end position="318"/>
    </location>
</feature>
<evidence type="ECO:0000256" key="5">
    <source>
        <dbReference type="SAM" id="Phobius"/>
    </source>
</evidence>
<evidence type="ECO:0000256" key="1">
    <source>
        <dbReference type="ARBA" id="ARBA00004141"/>
    </source>
</evidence>
<feature type="transmembrane region" description="Helical" evidence="5">
    <location>
        <begin position="32"/>
        <end position="51"/>
    </location>
</feature>
<dbReference type="OrthoDB" id="7594477at2"/>